<comment type="caution">
    <text evidence="7">Lacks conserved residue(s) required for the propagation of feature annotation.</text>
</comment>
<evidence type="ECO:0000256" key="2">
    <source>
        <dbReference type="ARBA" id="ARBA00009975"/>
    </source>
</evidence>
<dbReference type="PANTHER" id="PTHR23429:SF0">
    <property type="entry name" value="GLUCOSE-6-PHOSPHATE 1-DEHYDROGENASE"/>
    <property type="match status" value="1"/>
</dbReference>
<dbReference type="InterPro" id="IPR036291">
    <property type="entry name" value="NAD(P)-bd_dom_sf"/>
</dbReference>
<feature type="active site" description="Proton acceptor" evidence="7">
    <location>
        <position position="264"/>
    </location>
</feature>
<dbReference type="HAMAP" id="MF_00966">
    <property type="entry name" value="G6PD"/>
    <property type="match status" value="1"/>
</dbReference>
<keyword evidence="6 7" id="KW-0119">Carbohydrate metabolism</keyword>
<feature type="binding site" evidence="7">
    <location>
        <position position="202"/>
    </location>
    <ligand>
        <name>substrate</name>
    </ligand>
</feature>
<dbReference type="InterPro" id="IPR022675">
    <property type="entry name" value="G6P_DH_C"/>
</dbReference>
<dbReference type="EC" id="1.1.1.49" evidence="7"/>
<dbReference type="Gene3D" id="3.40.50.720">
    <property type="entry name" value="NAD(P)-binding Rossmann-like Domain"/>
    <property type="match status" value="1"/>
</dbReference>
<feature type="binding site" evidence="7">
    <location>
        <position position="206"/>
    </location>
    <ligand>
        <name>substrate</name>
    </ligand>
</feature>
<dbReference type="GO" id="GO:0005829">
    <property type="term" value="C:cytosol"/>
    <property type="evidence" value="ECO:0007669"/>
    <property type="project" value="TreeGrafter"/>
</dbReference>
<dbReference type="AlphaFoldDB" id="H5SG45"/>
<dbReference type="NCBIfam" id="TIGR00871">
    <property type="entry name" value="zwf"/>
    <property type="match status" value="1"/>
</dbReference>
<feature type="binding site" evidence="7">
    <location>
        <position position="63"/>
    </location>
    <ligand>
        <name>NADP(+)</name>
        <dbReference type="ChEBI" id="CHEBI:58349"/>
    </ligand>
</feature>
<dbReference type="UniPathway" id="UPA00115">
    <property type="reaction ID" value="UER00408"/>
</dbReference>
<dbReference type="Gene3D" id="3.30.360.10">
    <property type="entry name" value="Dihydrodipicolinate Reductase, domain 2"/>
    <property type="match status" value="1"/>
</dbReference>
<evidence type="ECO:0000256" key="5">
    <source>
        <dbReference type="ARBA" id="ARBA00023002"/>
    </source>
</evidence>
<feature type="binding site" evidence="7">
    <location>
        <begin position="106"/>
        <end position="107"/>
    </location>
    <ligand>
        <name>NADP(+)</name>
        <dbReference type="ChEBI" id="CHEBI:58349"/>
    </ligand>
</feature>
<feature type="binding site" evidence="7">
    <location>
        <begin position="29"/>
        <end position="36"/>
    </location>
    <ligand>
        <name>NADP(+)</name>
        <dbReference type="ChEBI" id="CHEBI:58349"/>
    </ligand>
</feature>
<gene>
    <name evidence="7" type="primary">zwf</name>
    <name evidence="10" type="ORF">HGMM_F23D12C10</name>
</gene>
<dbReference type="InterPro" id="IPR019796">
    <property type="entry name" value="G6P_DH_AS"/>
</dbReference>
<organism evidence="10">
    <name type="scientific">uncultured Acidobacteriota bacterium</name>
    <dbReference type="NCBI Taxonomy" id="171953"/>
    <lineage>
        <taxon>Bacteria</taxon>
        <taxon>Pseudomonadati</taxon>
        <taxon>Acidobacteriota</taxon>
        <taxon>environmental samples</taxon>
    </lineage>
</organism>
<dbReference type="SUPFAM" id="SSF55347">
    <property type="entry name" value="Glyceraldehyde-3-phosphate dehydrogenase-like, C-terminal domain"/>
    <property type="match status" value="1"/>
</dbReference>
<dbReference type="InterPro" id="IPR022674">
    <property type="entry name" value="G6P_DH_NAD-bd"/>
</dbReference>
<reference evidence="10" key="2">
    <citation type="journal article" date="2012" name="PLoS ONE">
        <title>A Deeply Branching Thermophilic Bacterium with an Ancient Acetyl-CoA Pathway Dominates a Subsurface Ecosystem.</title>
        <authorList>
            <person name="Takami H."/>
            <person name="Noguchi H."/>
            <person name="Takaki Y."/>
            <person name="Uchiyama I."/>
            <person name="Toyoda A."/>
            <person name="Nishi S."/>
            <person name="Chee G.-J."/>
            <person name="Arai W."/>
            <person name="Nunoura T."/>
            <person name="Itoh T."/>
            <person name="Hattori M."/>
            <person name="Takai K."/>
        </authorList>
    </citation>
    <scope>NUCLEOTIDE SEQUENCE</scope>
</reference>
<dbReference type="GO" id="GO:0006006">
    <property type="term" value="P:glucose metabolic process"/>
    <property type="evidence" value="ECO:0007669"/>
    <property type="project" value="UniProtKB-KW"/>
</dbReference>
<keyword evidence="5 7" id="KW-0560">Oxidoreductase</keyword>
<dbReference type="PANTHER" id="PTHR23429">
    <property type="entry name" value="GLUCOSE-6-PHOSPHATE 1-DEHYDROGENASE G6PD"/>
    <property type="match status" value="1"/>
</dbReference>
<evidence type="ECO:0000256" key="1">
    <source>
        <dbReference type="ARBA" id="ARBA00004937"/>
    </source>
</evidence>
<keyword evidence="4 7" id="KW-0521">NADP</keyword>
<accession>H5SG45</accession>
<dbReference type="GO" id="GO:0004345">
    <property type="term" value="F:glucose-6-phosphate dehydrogenase activity"/>
    <property type="evidence" value="ECO:0007669"/>
    <property type="project" value="UniProtKB-UniRule"/>
</dbReference>
<sequence length="510" mass="57543">MNESPLVNPLREGLSLDRAPDPCILVIFGASGDLTRRKLMPALYTLARRRLLPMGFAVLGLARSPMSDDEFRARMRESVEAFSGEGSPEAAIWEEFARSLFYVSADFRGPEGYRQLGAMLSRLDHERATAGNRIFYLALPPSLYDDVIRGLDAAGLARPSTPANWTRIVIEKPFGRDLDSARALNQTVSRVFREDQIYRIDHYLGKETVQNILVFRFANSIFEPVWNRRYVDHVQITMAETVGVEERAAYYEEAGAVRDMVQNHMLQLLALTAMEPPVAFEADAVRDEKVKVLRAVGPIRPEDAVRGQYGEGWVAGEKVRAYRSEPGVKPDSPRETYAALRLSIENWRWAGVPFYLRTGKRLPKRITEIAIQFKEPPLLLFGRNPADRVEPNVLVLRIQPDEGISLKVEAKLPGHAIRIRSVLMDFRYATSFGADPMNAYERLLLDCLLGDATLFARRDGVEAAWTIVTPLLQIWEATPPEGFPNYAAGSWGPKEADALIESDGRRWRRL</sequence>
<evidence type="ECO:0000259" key="9">
    <source>
        <dbReference type="Pfam" id="PF02781"/>
    </source>
</evidence>
<evidence type="ECO:0000256" key="3">
    <source>
        <dbReference type="ARBA" id="ARBA00022526"/>
    </source>
</evidence>
<dbReference type="PROSITE" id="PS00069">
    <property type="entry name" value="G6P_DEHYDROGENASE"/>
    <property type="match status" value="1"/>
</dbReference>
<feature type="binding site" evidence="7">
    <location>
        <position position="172"/>
    </location>
    <ligand>
        <name>NADP(+)</name>
        <dbReference type="ChEBI" id="CHEBI:58349"/>
    </ligand>
</feature>
<reference evidence="10" key="1">
    <citation type="journal article" date="2005" name="Environ. Microbiol.">
        <title>Genetic and functional properties of uncultivated thermophilic crenarchaeotes from a subsurface gold mine as revealed by analysis of genome fragments.</title>
        <authorList>
            <person name="Nunoura T."/>
            <person name="Hirayama H."/>
            <person name="Takami H."/>
            <person name="Oida H."/>
            <person name="Nishi S."/>
            <person name="Shimamura S."/>
            <person name="Suzuki Y."/>
            <person name="Inagaki F."/>
            <person name="Takai K."/>
            <person name="Nealson K.H."/>
            <person name="Horikoshi K."/>
        </authorList>
    </citation>
    <scope>NUCLEOTIDE SEQUENCE</scope>
</reference>
<evidence type="ECO:0000313" key="10">
    <source>
        <dbReference type="EMBL" id="BAL55131.1"/>
    </source>
</evidence>
<dbReference type="Pfam" id="PF02781">
    <property type="entry name" value="G6PD_C"/>
    <property type="match status" value="1"/>
</dbReference>
<evidence type="ECO:0000256" key="4">
    <source>
        <dbReference type="ARBA" id="ARBA00022857"/>
    </source>
</evidence>
<dbReference type="GO" id="GO:0050661">
    <property type="term" value="F:NADP binding"/>
    <property type="evidence" value="ECO:0007669"/>
    <property type="project" value="UniProtKB-UniRule"/>
</dbReference>
<comment type="similarity">
    <text evidence="2 7">Belongs to the glucose-6-phosphate dehydrogenase family.</text>
</comment>
<dbReference type="Pfam" id="PF00479">
    <property type="entry name" value="G6PD_N"/>
    <property type="match status" value="1"/>
</dbReference>
<dbReference type="NCBIfam" id="NF009492">
    <property type="entry name" value="PRK12853.1-3"/>
    <property type="match status" value="1"/>
</dbReference>
<keyword evidence="3 7" id="KW-0313">Glucose metabolism</keyword>
<comment type="pathway">
    <text evidence="1 7">Carbohydrate degradation; pentose phosphate pathway; D-ribulose 5-phosphate from D-glucose 6-phosphate (oxidative stage): step 1/3.</text>
</comment>
<feature type="binding site" evidence="7">
    <location>
        <position position="360"/>
    </location>
    <ligand>
        <name>substrate</name>
    </ligand>
</feature>
<evidence type="ECO:0000259" key="8">
    <source>
        <dbReference type="Pfam" id="PF00479"/>
    </source>
</evidence>
<dbReference type="PRINTS" id="PR00079">
    <property type="entry name" value="G6PDHDRGNASE"/>
</dbReference>
<dbReference type="PIRSF" id="PIRSF000110">
    <property type="entry name" value="G6PD"/>
    <property type="match status" value="1"/>
</dbReference>
<comment type="function">
    <text evidence="7">Catalyzes the oxidation of glucose 6-phosphate to 6-phosphogluconolactone.</text>
</comment>
<protein>
    <recommendedName>
        <fullName evidence="7">Glucose-6-phosphate 1-dehydrogenase</fullName>
        <shortName evidence="7">G6PD</shortName>
        <ecNumber evidence="7">1.1.1.49</ecNumber>
    </recommendedName>
</protein>
<feature type="domain" description="Glucose-6-phosphate dehydrogenase NAD-binding" evidence="8">
    <location>
        <begin position="26"/>
        <end position="211"/>
    </location>
</feature>
<feature type="domain" description="Glucose-6-phosphate dehydrogenase C-terminal" evidence="9">
    <location>
        <begin position="213"/>
        <end position="508"/>
    </location>
</feature>
<evidence type="ECO:0000256" key="7">
    <source>
        <dbReference type="HAMAP-Rule" id="MF_00966"/>
    </source>
</evidence>
<comment type="catalytic activity">
    <reaction evidence="7">
        <text>D-glucose 6-phosphate + NADP(+) = 6-phospho-D-glucono-1,5-lactone + NADPH + H(+)</text>
        <dbReference type="Rhea" id="RHEA:15841"/>
        <dbReference type="ChEBI" id="CHEBI:15378"/>
        <dbReference type="ChEBI" id="CHEBI:57783"/>
        <dbReference type="ChEBI" id="CHEBI:57955"/>
        <dbReference type="ChEBI" id="CHEBI:58349"/>
        <dbReference type="ChEBI" id="CHEBI:61548"/>
        <dbReference type="EC" id="1.1.1.49"/>
    </reaction>
</comment>
<dbReference type="EMBL" id="AP011710">
    <property type="protein sequence ID" value="BAL55131.1"/>
    <property type="molecule type" value="Genomic_DNA"/>
</dbReference>
<dbReference type="GO" id="GO:0009051">
    <property type="term" value="P:pentose-phosphate shunt, oxidative branch"/>
    <property type="evidence" value="ECO:0007669"/>
    <property type="project" value="TreeGrafter"/>
</dbReference>
<dbReference type="InterPro" id="IPR001282">
    <property type="entry name" value="G6P_DH"/>
</dbReference>
<proteinExistence type="inferred from homology"/>
<name>H5SG45_9BACT</name>
<feature type="binding site" evidence="7">
    <location>
        <position position="259"/>
    </location>
    <ligand>
        <name>substrate</name>
    </ligand>
</feature>
<dbReference type="SUPFAM" id="SSF51735">
    <property type="entry name" value="NAD(P)-binding Rossmann-fold domains"/>
    <property type="match status" value="1"/>
</dbReference>
<feature type="binding site" evidence="7">
    <location>
        <position position="240"/>
    </location>
    <ligand>
        <name>substrate</name>
    </ligand>
</feature>
<evidence type="ECO:0000256" key="6">
    <source>
        <dbReference type="ARBA" id="ARBA00023277"/>
    </source>
</evidence>